<proteinExistence type="predicted"/>
<reference evidence="2" key="1">
    <citation type="submission" date="2022-11" db="EMBL/GenBank/DDBJ databases">
        <authorList>
            <person name="Hyden B.L."/>
            <person name="Feng K."/>
            <person name="Yates T."/>
            <person name="Jawdy S."/>
            <person name="Smart L.B."/>
            <person name="Muchero W."/>
        </authorList>
    </citation>
    <scope>NUCLEOTIDE SEQUENCE</scope>
    <source>
        <tissue evidence="2">Shoot tip</tissue>
    </source>
</reference>
<evidence type="ECO:0000256" key="1">
    <source>
        <dbReference type="SAM" id="MobiDB-lite"/>
    </source>
</evidence>
<sequence>MMPLKNTDISTMKAFLIIVCILLASIVFSPSATCTARRVLAGKDPSTGFGPVNSAPPCGGSKKNCNPNPKKGPGKPKKKCQDSPHQSDCSGN</sequence>
<organism evidence="2 3">
    <name type="scientific">Salix koriyanagi</name>
    <dbReference type="NCBI Taxonomy" id="2511006"/>
    <lineage>
        <taxon>Eukaryota</taxon>
        <taxon>Viridiplantae</taxon>
        <taxon>Streptophyta</taxon>
        <taxon>Embryophyta</taxon>
        <taxon>Tracheophyta</taxon>
        <taxon>Spermatophyta</taxon>
        <taxon>Magnoliopsida</taxon>
        <taxon>eudicotyledons</taxon>
        <taxon>Gunneridae</taxon>
        <taxon>Pentapetalae</taxon>
        <taxon>rosids</taxon>
        <taxon>fabids</taxon>
        <taxon>Malpighiales</taxon>
        <taxon>Salicaceae</taxon>
        <taxon>Saliceae</taxon>
        <taxon>Salix</taxon>
    </lineage>
</organism>
<name>A0A9Q0TS01_9ROSI</name>
<accession>A0A9Q0TS01</accession>
<dbReference type="EMBL" id="JAPFFM010000014">
    <property type="protein sequence ID" value="KAJ6716719.1"/>
    <property type="molecule type" value="Genomic_DNA"/>
</dbReference>
<gene>
    <name evidence="2" type="ORF">OIU74_009283</name>
</gene>
<reference evidence="2" key="2">
    <citation type="journal article" date="2023" name="Int. J. Mol. Sci.">
        <title>De Novo Assembly and Annotation of 11 Diverse Shrub Willow (Salix) Genomes Reveals Novel Gene Organization in Sex-Linked Regions.</title>
        <authorList>
            <person name="Hyden B."/>
            <person name="Feng K."/>
            <person name="Yates T.B."/>
            <person name="Jawdy S."/>
            <person name="Cereghino C."/>
            <person name="Smart L.B."/>
            <person name="Muchero W."/>
        </authorList>
    </citation>
    <scope>NUCLEOTIDE SEQUENCE</scope>
    <source>
        <tissue evidence="2">Shoot tip</tissue>
    </source>
</reference>
<evidence type="ECO:0000313" key="3">
    <source>
        <dbReference type="Proteomes" id="UP001151752"/>
    </source>
</evidence>
<feature type="compositionally biased region" description="Polar residues" evidence="1">
    <location>
        <begin position="83"/>
        <end position="92"/>
    </location>
</feature>
<dbReference type="Proteomes" id="UP001151752">
    <property type="component" value="Chromosome 9"/>
</dbReference>
<feature type="region of interest" description="Disordered" evidence="1">
    <location>
        <begin position="42"/>
        <end position="92"/>
    </location>
</feature>
<feature type="compositionally biased region" description="Low complexity" evidence="1">
    <location>
        <begin position="62"/>
        <end position="71"/>
    </location>
</feature>
<dbReference type="AlphaFoldDB" id="A0A9Q0TS01"/>
<comment type="caution">
    <text evidence="2">The sequence shown here is derived from an EMBL/GenBank/DDBJ whole genome shotgun (WGS) entry which is preliminary data.</text>
</comment>
<protein>
    <submittedName>
        <fullName evidence="2">Uncharacterized protein</fullName>
    </submittedName>
</protein>
<evidence type="ECO:0000313" key="2">
    <source>
        <dbReference type="EMBL" id="KAJ6716719.1"/>
    </source>
</evidence>
<keyword evidence="3" id="KW-1185">Reference proteome</keyword>